<feature type="transmembrane region" description="Helical" evidence="7">
    <location>
        <begin position="248"/>
        <end position="274"/>
    </location>
</feature>
<dbReference type="RefSeq" id="WP_069909160.1">
    <property type="nucleotide sequence ID" value="NZ_LAJE02000150.1"/>
</dbReference>
<evidence type="ECO:0000313" key="9">
    <source>
        <dbReference type="EMBL" id="OEO31666.1"/>
    </source>
</evidence>
<dbReference type="Pfam" id="PF00528">
    <property type="entry name" value="BPD_transp_1"/>
    <property type="match status" value="1"/>
</dbReference>
<name>A0A1E5XST8_9HYPH</name>
<dbReference type="Proteomes" id="UP000095463">
    <property type="component" value="Unassembled WGS sequence"/>
</dbReference>
<protein>
    <submittedName>
        <fullName evidence="9">ABC transporter permease</fullName>
    </submittedName>
</protein>
<comment type="caution">
    <text evidence="9">The sequence shown here is derived from an EMBL/GenBank/DDBJ whole genome shotgun (WGS) entry which is preliminary data.</text>
</comment>
<dbReference type="SUPFAM" id="SSF161098">
    <property type="entry name" value="MetI-like"/>
    <property type="match status" value="1"/>
</dbReference>
<dbReference type="PANTHER" id="PTHR30465">
    <property type="entry name" value="INNER MEMBRANE ABC TRANSPORTER"/>
    <property type="match status" value="1"/>
</dbReference>
<dbReference type="PANTHER" id="PTHR30465:SF43">
    <property type="entry name" value="OLIGOPEPTIDE ABC TRANSPORTER, PERMEASE PROTEIN"/>
    <property type="match status" value="1"/>
</dbReference>
<feature type="transmembrane region" description="Helical" evidence="7">
    <location>
        <begin position="195"/>
        <end position="214"/>
    </location>
</feature>
<dbReference type="InterPro" id="IPR035906">
    <property type="entry name" value="MetI-like_sf"/>
</dbReference>
<evidence type="ECO:0000256" key="7">
    <source>
        <dbReference type="RuleBase" id="RU363032"/>
    </source>
</evidence>
<dbReference type="Gene3D" id="1.10.3720.10">
    <property type="entry name" value="MetI-like"/>
    <property type="match status" value="1"/>
</dbReference>
<dbReference type="OrthoDB" id="9805855at2"/>
<sequence length="329" mass="36645">MLLYILKRLLYMVPTLFGMSLVSFLIIQLPPGDFLTSLTSAIADSGQSLDQASIDRLTALYGLDQPFYVQYWNWISNIIFRGDFGWSFDWGQPVSRLLWDRMGVTIFVSALSLVLIWALAIPIGIYSAVRRYSIGDYVFTFLGFVGLAVPTFILALGLMYVSFTWFGLNVGGLFSPEYEQAPWSLAKLLDLLQHLWIPVVVIAISSTAALIRVMRANLSDELSKPYVVTARAKGLSEFTLIMRYPVRLALNPFVSTIGWVLPSLISGVTITAIVLNLPMAGPLLLRALVSQDMYLAGAFILIMSVLTLIGMLLSDILLAVLDPRVRYQR</sequence>
<feature type="transmembrane region" description="Helical" evidence="7">
    <location>
        <begin position="104"/>
        <end position="126"/>
    </location>
</feature>
<reference evidence="9 10" key="1">
    <citation type="journal article" date="2015" name="Genome Announc.">
        <title>Genome Assemblies of Three Soil-Associated Devosia species: D. insulae, D. limi, and D. soli.</title>
        <authorList>
            <person name="Hassan Y.I."/>
            <person name="Lepp D."/>
            <person name="Zhou T."/>
        </authorList>
    </citation>
    <scope>NUCLEOTIDE SEQUENCE [LARGE SCALE GENOMIC DNA]</scope>
    <source>
        <strain evidence="9 10">DS-56</strain>
    </source>
</reference>
<dbReference type="InterPro" id="IPR000515">
    <property type="entry name" value="MetI-like"/>
</dbReference>
<gene>
    <name evidence="9" type="ORF">VW23_015145</name>
</gene>
<dbReference type="AlphaFoldDB" id="A0A1E5XST8"/>
<feature type="transmembrane region" description="Helical" evidence="7">
    <location>
        <begin position="138"/>
        <end position="163"/>
    </location>
</feature>
<keyword evidence="10" id="KW-1185">Reference proteome</keyword>
<feature type="transmembrane region" description="Helical" evidence="7">
    <location>
        <begin position="9"/>
        <end position="29"/>
    </location>
</feature>
<feature type="domain" description="ABC transmembrane type-1" evidence="8">
    <location>
        <begin position="102"/>
        <end position="314"/>
    </location>
</feature>
<evidence type="ECO:0000256" key="6">
    <source>
        <dbReference type="ARBA" id="ARBA00023136"/>
    </source>
</evidence>
<evidence type="ECO:0000256" key="4">
    <source>
        <dbReference type="ARBA" id="ARBA00022692"/>
    </source>
</evidence>
<evidence type="ECO:0000256" key="3">
    <source>
        <dbReference type="ARBA" id="ARBA00022475"/>
    </source>
</evidence>
<dbReference type="EMBL" id="LAJE02000150">
    <property type="protein sequence ID" value="OEO31666.1"/>
    <property type="molecule type" value="Genomic_DNA"/>
</dbReference>
<feature type="transmembrane region" description="Helical" evidence="7">
    <location>
        <begin position="294"/>
        <end position="321"/>
    </location>
</feature>
<dbReference type="PROSITE" id="PS50928">
    <property type="entry name" value="ABC_TM1"/>
    <property type="match status" value="1"/>
</dbReference>
<keyword evidence="3" id="KW-1003">Cell membrane</keyword>
<dbReference type="GO" id="GO:0055085">
    <property type="term" value="P:transmembrane transport"/>
    <property type="evidence" value="ECO:0007669"/>
    <property type="project" value="InterPro"/>
</dbReference>
<evidence type="ECO:0000256" key="2">
    <source>
        <dbReference type="ARBA" id="ARBA00022448"/>
    </source>
</evidence>
<dbReference type="CDD" id="cd06261">
    <property type="entry name" value="TM_PBP2"/>
    <property type="match status" value="1"/>
</dbReference>
<proteinExistence type="inferred from homology"/>
<dbReference type="GO" id="GO:0005886">
    <property type="term" value="C:plasma membrane"/>
    <property type="evidence" value="ECO:0007669"/>
    <property type="project" value="UniProtKB-SubCell"/>
</dbReference>
<comment type="subcellular location">
    <subcellularLocation>
        <location evidence="1 7">Cell membrane</location>
        <topology evidence="1 7">Multi-pass membrane protein</topology>
    </subcellularLocation>
</comment>
<evidence type="ECO:0000259" key="8">
    <source>
        <dbReference type="PROSITE" id="PS50928"/>
    </source>
</evidence>
<evidence type="ECO:0000256" key="5">
    <source>
        <dbReference type="ARBA" id="ARBA00022989"/>
    </source>
</evidence>
<keyword evidence="5 7" id="KW-1133">Transmembrane helix</keyword>
<keyword evidence="6 7" id="KW-0472">Membrane</keyword>
<accession>A0A1E5XST8</accession>
<dbReference type="Pfam" id="PF19300">
    <property type="entry name" value="BPD_transp_1_N"/>
    <property type="match status" value="1"/>
</dbReference>
<keyword evidence="4 7" id="KW-0812">Transmembrane</keyword>
<keyword evidence="2 7" id="KW-0813">Transport</keyword>
<organism evidence="9 10">
    <name type="scientific">Devosia insulae DS-56</name>
    <dbReference type="NCBI Taxonomy" id="1116389"/>
    <lineage>
        <taxon>Bacteria</taxon>
        <taxon>Pseudomonadati</taxon>
        <taxon>Pseudomonadota</taxon>
        <taxon>Alphaproteobacteria</taxon>
        <taxon>Hyphomicrobiales</taxon>
        <taxon>Devosiaceae</taxon>
        <taxon>Devosia</taxon>
    </lineage>
</organism>
<dbReference type="InterPro" id="IPR045621">
    <property type="entry name" value="BPD_transp_1_N"/>
</dbReference>
<comment type="similarity">
    <text evidence="7">Belongs to the binding-protein-dependent transport system permease family.</text>
</comment>
<evidence type="ECO:0000256" key="1">
    <source>
        <dbReference type="ARBA" id="ARBA00004651"/>
    </source>
</evidence>
<evidence type="ECO:0000313" key="10">
    <source>
        <dbReference type="Proteomes" id="UP000095463"/>
    </source>
</evidence>